<dbReference type="AlphaFoldDB" id="A0A840NE12"/>
<dbReference type="SUPFAM" id="SSF53335">
    <property type="entry name" value="S-adenosyl-L-methionine-dependent methyltransferases"/>
    <property type="match status" value="1"/>
</dbReference>
<keyword evidence="5" id="KW-1185">Reference proteome</keyword>
<dbReference type="InterPro" id="IPR041698">
    <property type="entry name" value="Methyltransf_25"/>
</dbReference>
<evidence type="ECO:0000313" key="5">
    <source>
        <dbReference type="Proteomes" id="UP000580474"/>
    </source>
</evidence>
<dbReference type="Pfam" id="PF13649">
    <property type="entry name" value="Methyltransf_25"/>
    <property type="match status" value="1"/>
</dbReference>
<evidence type="ECO:0000256" key="1">
    <source>
        <dbReference type="ARBA" id="ARBA00022603"/>
    </source>
</evidence>
<dbReference type="CDD" id="cd02440">
    <property type="entry name" value="AdoMet_MTases"/>
    <property type="match status" value="1"/>
</dbReference>
<dbReference type="GO" id="GO:0008168">
    <property type="term" value="F:methyltransferase activity"/>
    <property type="evidence" value="ECO:0007669"/>
    <property type="project" value="UniProtKB-KW"/>
</dbReference>
<comment type="caution">
    <text evidence="4">The sequence shown here is derived from an EMBL/GenBank/DDBJ whole genome shotgun (WGS) entry which is preliminary data.</text>
</comment>
<accession>A0A840NE12</accession>
<sequence>MAHHEHQHSTAADDATQLEMLDLDAEVLHEHLAEITASLRELAAPPVRRVLDLGSGSGTGTFALLDGFEAATAIAVDASEPMLAHLAEKAAARGVGDRVRTVQADLDESFPRLDGPIDLAWASASMHHLSDPARVLSEVFAALRPGGLLAVAELEGFPRFLPDDLGFGRPGFEQRCHDLLAAKRAEHLPHISADWRTLLAEAGFTVAADRTFDIHLSAPLPAATARYAEVTLRRMHPFLAARLDADDVATLDTLLADGPGGVLHRDDLAVRTTRTFLAATRP</sequence>
<name>A0A840NE12_9PSEU</name>
<keyword evidence="2 4" id="KW-0808">Transferase</keyword>
<evidence type="ECO:0000256" key="2">
    <source>
        <dbReference type="ARBA" id="ARBA00022679"/>
    </source>
</evidence>
<dbReference type="GO" id="GO:0032259">
    <property type="term" value="P:methylation"/>
    <property type="evidence" value="ECO:0007669"/>
    <property type="project" value="UniProtKB-KW"/>
</dbReference>
<dbReference type="EMBL" id="JACHIV010000001">
    <property type="protein sequence ID" value="MBB5067569.1"/>
    <property type="molecule type" value="Genomic_DNA"/>
</dbReference>
<dbReference type="PANTHER" id="PTHR43861">
    <property type="entry name" value="TRANS-ACONITATE 2-METHYLTRANSFERASE-RELATED"/>
    <property type="match status" value="1"/>
</dbReference>
<feature type="domain" description="Methyltransferase" evidence="3">
    <location>
        <begin position="50"/>
        <end position="147"/>
    </location>
</feature>
<dbReference type="InterPro" id="IPR029063">
    <property type="entry name" value="SAM-dependent_MTases_sf"/>
</dbReference>
<gene>
    <name evidence="4" type="ORF">BJ969_000657</name>
</gene>
<dbReference type="PANTHER" id="PTHR43861:SF1">
    <property type="entry name" value="TRANS-ACONITATE 2-METHYLTRANSFERASE"/>
    <property type="match status" value="1"/>
</dbReference>
<dbReference type="Gene3D" id="3.40.50.150">
    <property type="entry name" value="Vaccinia Virus protein VP39"/>
    <property type="match status" value="1"/>
</dbReference>
<reference evidence="4 5" key="1">
    <citation type="submission" date="2020-08" db="EMBL/GenBank/DDBJ databases">
        <title>Sequencing the genomes of 1000 actinobacteria strains.</title>
        <authorList>
            <person name="Klenk H.-P."/>
        </authorList>
    </citation>
    <scope>NUCLEOTIDE SEQUENCE [LARGE SCALE GENOMIC DNA]</scope>
    <source>
        <strain evidence="4 5">DSM 45582</strain>
    </source>
</reference>
<dbReference type="Proteomes" id="UP000580474">
    <property type="component" value="Unassembled WGS sequence"/>
</dbReference>
<protein>
    <submittedName>
        <fullName evidence="4">SAM-dependent methyltransferase</fullName>
    </submittedName>
</protein>
<proteinExistence type="predicted"/>
<dbReference type="RefSeq" id="WP_184477179.1">
    <property type="nucleotide sequence ID" value="NZ_JACHIV010000001.1"/>
</dbReference>
<evidence type="ECO:0000313" key="4">
    <source>
        <dbReference type="EMBL" id="MBB5067569.1"/>
    </source>
</evidence>
<organism evidence="4 5">
    <name type="scientific">Saccharopolyspora gloriosae</name>
    <dbReference type="NCBI Taxonomy" id="455344"/>
    <lineage>
        <taxon>Bacteria</taxon>
        <taxon>Bacillati</taxon>
        <taxon>Actinomycetota</taxon>
        <taxon>Actinomycetes</taxon>
        <taxon>Pseudonocardiales</taxon>
        <taxon>Pseudonocardiaceae</taxon>
        <taxon>Saccharopolyspora</taxon>
    </lineage>
</organism>
<evidence type="ECO:0000259" key="3">
    <source>
        <dbReference type="Pfam" id="PF13649"/>
    </source>
</evidence>
<keyword evidence="1 4" id="KW-0489">Methyltransferase</keyword>